<name>A0A4R3KZW9_9FIRM</name>
<reference evidence="2 3" key="1">
    <citation type="submission" date="2019-03" db="EMBL/GenBank/DDBJ databases">
        <title>Genomic Encyclopedia of Type Strains, Phase IV (KMG-IV): sequencing the most valuable type-strain genomes for metagenomic binning, comparative biology and taxonomic classification.</title>
        <authorList>
            <person name="Goeker M."/>
        </authorList>
    </citation>
    <scope>NUCLEOTIDE SEQUENCE [LARGE SCALE GENOMIC DNA]</scope>
    <source>
        <strain evidence="2 3">DSM 26752</strain>
    </source>
</reference>
<keyword evidence="3" id="KW-1185">Reference proteome</keyword>
<proteinExistence type="predicted"/>
<dbReference type="AlphaFoldDB" id="A0A4R3KZW9"/>
<evidence type="ECO:0000313" key="2">
    <source>
        <dbReference type="EMBL" id="TCS91145.1"/>
    </source>
</evidence>
<dbReference type="Pfam" id="PF10105">
    <property type="entry name" value="DUF2344"/>
    <property type="match status" value="1"/>
</dbReference>
<protein>
    <submittedName>
        <fullName evidence="2">Radical SAM-linked protein</fullName>
    </submittedName>
</protein>
<dbReference type="OrthoDB" id="9780488at2"/>
<gene>
    <name evidence="2" type="ORF">EDD65_10273</name>
</gene>
<dbReference type="RefSeq" id="WP_132025760.1">
    <property type="nucleotide sequence ID" value="NZ_CP068564.1"/>
</dbReference>
<sequence length="242" mass="28567">MNLRIKFTKKNYLRYISHHDLMRLFKRAFRRADIPIKYSEGFNPQPRLSIANPLALGIASCSEYMDIELQERMSEHVFMDRVNEELPDDIKILEVKYIENTKSLPSLIRWGFYEIEFKAKNLKEVEELKKLIKNWLKEDEILMKKVKRKGNKVIEKELNIRKLIGNVVVKDKDIIDSDIKKDVNCIVLNCLLKAGDKGNLNPMDFMLSMDKYLNLDIDWDTVDIVRLALFIEEDGKIKLPIY</sequence>
<evidence type="ECO:0000259" key="1">
    <source>
        <dbReference type="Pfam" id="PF10105"/>
    </source>
</evidence>
<dbReference type="EMBL" id="SMAE01000002">
    <property type="protein sequence ID" value="TCS91145.1"/>
    <property type="molecule type" value="Genomic_DNA"/>
</dbReference>
<dbReference type="NCBIfam" id="TIGR03936">
    <property type="entry name" value="sam_1_link_chp"/>
    <property type="match status" value="1"/>
</dbReference>
<evidence type="ECO:0000313" key="3">
    <source>
        <dbReference type="Proteomes" id="UP000294567"/>
    </source>
</evidence>
<organism evidence="2 3">
    <name type="scientific">Keratinibaculum paraultunense</name>
    <dbReference type="NCBI Taxonomy" id="1278232"/>
    <lineage>
        <taxon>Bacteria</taxon>
        <taxon>Bacillati</taxon>
        <taxon>Bacillota</taxon>
        <taxon>Tissierellia</taxon>
        <taxon>Tissierellales</taxon>
        <taxon>Tepidimicrobiaceae</taxon>
        <taxon>Keratinibaculum</taxon>
    </lineage>
</organism>
<dbReference type="InterPro" id="IPR018768">
    <property type="entry name" value="DUF2344"/>
</dbReference>
<feature type="domain" description="DUF2344" evidence="1">
    <location>
        <begin position="3"/>
        <end position="202"/>
    </location>
</feature>
<dbReference type="Proteomes" id="UP000294567">
    <property type="component" value="Unassembled WGS sequence"/>
</dbReference>
<comment type="caution">
    <text evidence="2">The sequence shown here is derived from an EMBL/GenBank/DDBJ whole genome shotgun (WGS) entry which is preliminary data.</text>
</comment>
<accession>A0A4R3KZW9</accession>